<dbReference type="Pfam" id="PF00512">
    <property type="entry name" value="HisKA"/>
    <property type="match status" value="1"/>
</dbReference>
<dbReference type="SUPFAM" id="SSF52172">
    <property type="entry name" value="CheY-like"/>
    <property type="match status" value="1"/>
</dbReference>
<keyword evidence="4" id="KW-0808">Transferase</keyword>
<dbReference type="SMART" id="SM00065">
    <property type="entry name" value="GAF"/>
    <property type="match status" value="1"/>
</dbReference>
<dbReference type="InterPro" id="IPR000014">
    <property type="entry name" value="PAS"/>
</dbReference>
<comment type="catalytic activity">
    <reaction evidence="1">
        <text>ATP + protein L-histidine = ADP + protein N-phospho-L-histidine.</text>
        <dbReference type="EC" id="2.7.13.3"/>
    </reaction>
</comment>
<dbReference type="Gene3D" id="3.40.50.2300">
    <property type="match status" value="1"/>
</dbReference>
<dbReference type="InterPro" id="IPR011006">
    <property type="entry name" value="CheY-like_superfamily"/>
</dbReference>
<dbReference type="PROSITE" id="PS50112">
    <property type="entry name" value="PAS"/>
    <property type="match status" value="1"/>
</dbReference>
<proteinExistence type="predicted"/>
<dbReference type="PRINTS" id="PR00344">
    <property type="entry name" value="BCTRLSENSOR"/>
</dbReference>
<dbReference type="NCBIfam" id="TIGR00229">
    <property type="entry name" value="sensory_box"/>
    <property type="match status" value="2"/>
</dbReference>
<dbReference type="InterPro" id="IPR003594">
    <property type="entry name" value="HATPase_dom"/>
</dbReference>
<dbReference type="InterPro" id="IPR036097">
    <property type="entry name" value="HisK_dim/P_sf"/>
</dbReference>
<protein>
    <recommendedName>
        <fullName evidence="2">histidine kinase</fullName>
        <ecNumber evidence="2">2.7.13.3</ecNumber>
    </recommendedName>
</protein>
<dbReference type="InterPro" id="IPR003661">
    <property type="entry name" value="HisK_dim/P_dom"/>
</dbReference>
<dbReference type="CDD" id="cd00130">
    <property type="entry name" value="PAS"/>
    <property type="match status" value="2"/>
</dbReference>
<dbReference type="PANTHER" id="PTHR43065">
    <property type="entry name" value="SENSOR HISTIDINE KINASE"/>
    <property type="match status" value="1"/>
</dbReference>
<feature type="region of interest" description="Disordered" evidence="7">
    <location>
        <begin position="995"/>
        <end position="1018"/>
    </location>
</feature>
<dbReference type="InterPro" id="IPR036890">
    <property type="entry name" value="HATPase_C_sf"/>
</dbReference>
<comment type="caution">
    <text evidence="11">The sequence shown here is derived from an EMBL/GenBank/DDBJ whole genome shotgun (WGS) entry which is preliminary data.</text>
</comment>
<evidence type="ECO:0000256" key="3">
    <source>
        <dbReference type="ARBA" id="ARBA00022553"/>
    </source>
</evidence>
<dbReference type="Proteomes" id="UP000215633">
    <property type="component" value="Unassembled WGS sequence"/>
</dbReference>
<dbReference type="GO" id="GO:0000155">
    <property type="term" value="F:phosphorelay sensor kinase activity"/>
    <property type="evidence" value="ECO:0007669"/>
    <property type="project" value="InterPro"/>
</dbReference>
<evidence type="ECO:0000313" key="11">
    <source>
        <dbReference type="EMBL" id="OZI75756.1"/>
    </source>
</evidence>
<evidence type="ECO:0000259" key="10">
    <source>
        <dbReference type="PROSITE" id="PS50112"/>
    </source>
</evidence>
<dbReference type="Pfam" id="PF08447">
    <property type="entry name" value="PAS_3"/>
    <property type="match status" value="1"/>
</dbReference>
<dbReference type="RefSeq" id="WP_094806727.1">
    <property type="nucleotide sequence ID" value="NZ_NEVT01000006.1"/>
</dbReference>
<dbReference type="EC" id="2.7.13.3" evidence="2"/>
<dbReference type="Gene3D" id="3.30.565.10">
    <property type="entry name" value="Histidine kinase-like ATPase, C-terminal domain"/>
    <property type="match status" value="1"/>
</dbReference>
<feature type="modified residue" description="4-aspartylphosphate" evidence="6">
    <location>
        <position position="923"/>
    </location>
</feature>
<accession>A0A261VNP2</accession>
<dbReference type="InterPro" id="IPR013655">
    <property type="entry name" value="PAS_fold_3"/>
</dbReference>
<dbReference type="SUPFAM" id="SSF55874">
    <property type="entry name" value="ATPase domain of HSP90 chaperone/DNA topoisomerase II/histidine kinase"/>
    <property type="match status" value="1"/>
</dbReference>
<evidence type="ECO:0000256" key="7">
    <source>
        <dbReference type="SAM" id="MobiDB-lite"/>
    </source>
</evidence>
<dbReference type="Pfam" id="PF02518">
    <property type="entry name" value="HATPase_c"/>
    <property type="match status" value="1"/>
</dbReference>
<dbReference type="SMART" id="SM00387">
    <property type="entry name" value="HATPase_c"/>
    <property type="match status" value="1"/>
</dbReference>
<dbReference type="SUPFAM" id="SSF55785">
    <property type="entry name" value="PYP-like sensor domain (PAS domain)"/>
    <property type="match status" value="2"/>
</dbReference>
<keyword evidence="3 6" id="KW-0597">Phosphoprotein</keyword>
<dbReference type="Pfam" id="PF08448">
    <property type="entry name" value="PAS_4"/>
    <property type="match status" value="1"/>
</dbReference>
<dbReference type="PROSITE" id="PS50109">
    <property type="entry name" value="HIS_KIN"/>
    <property type="match status" value="1"/>
</dbReference>
<evidence type="ECO:0000259" key="8">
    <source>
        <dbReference type="PROSITE" id="PS50109"/>
    </source>
</evidence>
<dbReference type="SUPFAM" id="SSF55781">
    <property type="entry name" value="GAF domain-like"/>
    <property type="match status" value="2"/>
</dbReference>
<evidence type="ECO:0000256" key="1">
    <source>
        <dbReference type="ARBA" id="ARBA00000085"/>
    </source>
</evidence>
<evidence type="ECO:0000256" key="2">
    <source>
        <dbReference type="ARBA" id="ARBA00012438"/>
    </source>
</evidence>
<feature type="domain" description="Response regulatory" evidence="9">
    <location>
        <begin position="873"/>
        <end position="988"/>
    </location>
</feature>
<dbReference type="Gene3D" id="1.10.287.130">
    <property type="match status" value="1"/>
</dbReference>
<dbReference type="EMBL" id="NEVT01000006">
    <property type="protein sequence ID" value="OZI75756.1"/>
    <property type="molecule type" value="Genomic_DNA"/>
</dbReference>
<reference evidence="12" key="1">
    <citation type="submission" date="2017-05" db="EMBL/GenBank/DDBJ databases">
        <title>Complete and WGS of Bordetella genogroups.</title>
        <authorList>
            <person name="Spilker T."/>
            <person name="Lipuma J."/>
        </authorList>
    </citation>
    <scope>NUCLEOTIDE SEQUENCE [LARGE SCALE GENOMIC DNA]</scope>
    <source>
        <strain evidence="12">AU8256</strain>
    </source>
</reference>
<dbReference type="AlphaFoldDB" id="A0A261VNP2"/>
<dbReference type="SMART" id="SM00448">
    <property type="entry name" value="REC"/>
    <property type="match status" value="1"/>
</dbReference>
<evidence type="ECO:0000313" key="12">
    <source>
        <dbReference type="Proteomes" id="UP000215633"/>
    </source>
</evidence>
<evidence type="ECO:0000256" key="6">
    <source>
        <dbReference type="PROSITE-ProRule" id="PRU00169"/>
    </source>
</evidence>
<dbReference type="InterPro" id="IPR035965">
    <property type="entry name" value="PAS-like_dom_sf"/>
</dbReference>
<keyword evidence="5" id="KW-0418">Kinase</keyword>
<dbReference type="PANTHER" id="PTHR43065:SF42">
    <property type="entry name" value="TWO-COMPONENT SENSOR PPRA"/>
    <property type="match status" value="1"/>
</dbReference>
<dbReference type="SMART" id="SM00388">
    <property type="entry name" value="HisKA"/>
    <property type="match status" value="1"/>
</dbReference>
<dbReference type="Pfam" id="PF00072">
    <property type="entry name" value="Response_reg"/>
    <property type="match status" value="1"/>
</dbReference>
<sequence length="1018" mass="112050">MFSKQDRVRNPWTDTRARLEDERVMLHRIATGMPLDEVMDQVLRSIEQQSSVELITSIAFVDEANHCLRHGVAPGLPAEFVAAIDGAEIAPDVASWGAAAYFGSPVYIDDIAVHPNWQRWRDLALKHGLRACWSTPIKGTDGGVLGVFSNYYRVRHLPSPSDIDAMALVTRMAALAIERHRTEQALRDSSERWRGMFNRMQEGFFLVEAMRGADGKVADFRFLEVNPAFEQQSGLQSGDTLGHSLREMIPGVPDLIMETFINVVESGESAQFELAAPHQGREAWYEARVHKEGPERITVLVLDITARKAAEAELWAEQHRKNFLLSLSDQMREIHQQADIEHVACEALGRHLELSVAAVLDFSGDAPPRIATCWMSEQALAEGDTFEPGQLGEECIQAFENGRTAYISPLLTSARGDTSPKAIAVPLRRWGWPSGMLYVRPHPSHRLKGPDIAFIEGVAERLCEAIERSQYARVLEQRIESAIAERDRIWRLSPELLAVANARGRFVSVNPAVRTILGWTPEQFLAMPLAELAHPDDQQTIKASLLRGDGAEPPGVRHLECRLLNKQGTYNWITWTISWAHDNFYLVGRDDTDFKLQAEQLRQAHAALLQSQKMEAVGQLTGGIAHDFNNMLQGISGALYLIQRKLDAGKYSEANRFIETAMDSTGRAARLTQRLLSFSRRQPLDPRPLDPAAALVSMEDLFRRYTGEGIALVCRAAPDLHMVKCDVNQFESALLNLVINACDAMPDGGQLTVEALNTRLDADFLRRYPDVLPGEFVEVRVADEGCGMAPEVLERAFEPFFTTKPLGEGTGLGLSTIYSFARQAGGLVAMSSEPGAGTVVRLCLPRYEGKPEDARPGAEPERGDAGELPAEAVVVLVEDDVNVREMVRESLVGLRLRVLAASDGEAGAKLVAGAPRVDLLLTDVGLPGLNGRQLADMARESHPGLKVLFMTGYAENVVDGSEFQGDGLEVILKPFSLGELIKRIRKILRSVPPAQPAARAGAPGAAREGTALSQPCAR</sequence>
<feature type="domain" description="Histidine kinase" evidence="8">
    <location>
        <begin position="623"/>
        <end position="848"/>
    </location>
</feature>
<evidence type="ECO:0000256" key="4">
    <source>
        <dbReference type="ARBA" id="ARBA00022679"/>
    </source>
</evidence>
<organism evidence="11 12">
    <name type="scientific">Bordetella genomosp. 2</name>
    <dbReference type="NCBI Taxonomy" id="1983456"/>
    <lineage>
        <taxon>Bacteria</taxon>
        <taxon>Pseudomonadati</taxon>
        <taxon>Pseudomonadota</taxon>
        <taxon>Betaproteobacteria</taxon>
        <taxon>Burkholderiales</taxon>
        <taxon>Alcaligenaceae</taxon>
        <taxon>Bordetella</taxon>
    </lineage>
</organism>
<gene>
    <name evidence="11" type="ORF">CAL24_11080</name>
</gene>
<dbReference type="Gene3D" id="3.30.450.40">
    <property type="match status" value="2"/>
</dbReference>
<evidence type="ECO:0000256" key="5">
    <source>
        <dbReference type="ARBA" id="ARBA00022777"/>
    </source>
</evidence>
<dbReference type="Pfam" id="PF13185">
    <property type="entry name" value="GAF_2"/>
    <property type="match status" value="1"/>
</dbReference>
<dbReference type="InterPro" id="IPR005467">
    <property type="entry name" value="His_kinase_dom"/>
</dbReference>
<dbReference type="Gene3D" id="3.30.450.20">
    <property type="entry name" value="PAS domain"/>
    <property type="match status" value="2"/>
</dbReference>
<dbReference type="InterPro" id="IPR004358">
    <property type="entry name" value="Sig_transdc_His_kin-like_C"/>
</dbReference>
<evidence type="ECO:0000259" key="9">
    <source>
        <dbReference type="PROSITE" id="PS50110"/>
    </source>
</evidence>
<dbReference type="SMART" id="SM00091">
    <property type="entry name" value="PAS"/>
    <property type="match status" value="2"/>
</dbReference>
<keyword evidence="12" id="KW-1185">Reference proteome</keyword>
<dbReference type="PROSITE" id="PS50110">
    <property type="entry name" value="RESPONSE_REGULATORY"/>
    <property type="match status" value="1"/>
</dbReference>
<feature type="domain" description="PAS" evidence="10">
    <location>
        <begin position="497"/>
        <end position="545"/>
    </location>
</feature>
<dbReference type="SUPFAM" id="SSF47384">
    <property type="entry name" value="Homodimeric domain of signal transducing histidine kinase"/>
    <property type="match status" value="1"/>
</dbReference>
<dbReference type="InterPro" id="IPR003018">
    <property type="entry name" value="GAF"/>
</dbReference>
<dbReference type="InterPro" id="IPR029016">
    <property type="entry name" value="GAF-like_dom_sf"/>
</dbReference>
<dbReference type="InterPro" id="IPR001789">
    <property type="entry name" value="Sig_transdc_resp-reg_receiver"/>
</dbReference>
<name>A0A261VNP2_9BORD</name>
<feature type="compositionally biased region" description="Low complexity" evidence="7">
    <location>
        <begin position="996"/>
        <end position="1007"/>
    </location>
</feature>
<dbReference type="InterPro" id="IPR013656">
    <property type="entry name" value="PAS_4"/>
</dbReference>